<dbReference type="SUPFAM" id="SSF47203">
    <property type="entry name" value="Acyl-CoA dehydrogenase C-terminal domain-like"/>
    <property type="match status" value="1"/>
</dbReference>
<dbReference type="GO" id="GO:0003997">
    <property type="term" value="F:acyl-CoA oxidase activity"/>
    <property type="evidence" value="ECO:0007669"/>
    <property type="project" value="UniProtKB-EC"/>
</dbReference>
<dbReference type="InterPro" id="IPR002655">
    <property type="entry name" value="Acyl-CoA_oxidase_C"/>
</dbReference>
<dbReference type="PANTHER" id="PTHR10909">
    <property type="entry name" value="ELECTRON TRANSPORT OXIDOREDUCTASE"/>
    <property type="match status" value="1"/>
</dbReference>
<dbReference type="InterPro" id="IPR012258">
    <property type="entry name" value="Acyl-CoA_oxidase"/>
</dbReference>
<sequence length="235" mass="26721">MVAASLVAEKHGFSLITTTSEVLVVIQMAADLLKQYKEKFQGGTLAVTWNYLKESMHTYLSQPNPVTARWEGEEHLRDPKFQLDAFRYRTSRLLQSVAVRLRKHSKTLGSFGAWNRCLNHLLTLAESHIESVILAKFIEAVQNCPDPSSRAALKLVCDLYALDRIWSDIGTYRNVDYVAPNKAKAIHKLTEYLCFQVRNIARELIDAFDLPDHVTRAPIAMNSDAYGQYTHYVGF</sequence>
<name>B9T4G5_RICCO</name>
<keyword evidence="3 5" id="KW-0560">Oxidoreductase</keyword>
<dbReference type="GO" id="GO:0071949">
    <property type="term" value="F:FAD binding"/>
    <property type="evidence" value="ECO:0007669"/>
    <property type="project" value="InterPro"/>
</dbReference>
<accession>B9T4G5</accession>
<dbReference type="FunFam" id="1.20.140.10:FF:000025">
    <property type="entry name" value="Acyl-coenzyme A oxidase"/>
    <property type="match status" value="1"/>
</dbReference>
<comment type="similarity">
    <text evidence="1">Belongs to the acyl-CoA oxidase family.</text>
</comment>
<dbReference type="Pfam" id="PF01756">
    <property type="entry name" value="ACOX"/>
    <property type="match status" value="1"/>
</dbReference>
<evidence type="ECO:0000256" key="1">
    <source>
        <dbReference type="ARBA" id="ARBA00006288"/>
    </source>
</evidence>
<evidence type="ECO:0000259" key="4">
    <source>
        <dbReference type="Pfam" id="PF01756"/>
    </source>
</evidence>
<dbReference type="Proteomes" id="UP000008311">
    <property type="component" value="Unassembled WGS sequence"/>
</dbReference>
<dbReference type="GO" id="GO:0006635">
    <property type="term" value="P:fatty acid beta-oxidation"/>
    <property type="evidence" value="ECO:0007669"/>
    <property type="project" value="InterPro"/>
</dbReference>
<dbReference type="GO" id="GO:0005777">
    <property type="term" value="C:peroxisome"/>
    <property type="evidence" value="ECO:0007669"/>
    <property type="project" value="InterPro"/>
</dbReference>
<dbReference type="PANTHER" id="PTHR10909:SF378">
    <property type="entry name" value="ACYL-COENZYME A OXIDASE"/>
    <property type="match status" value="1"/>
</dbReference>
<evidence type="ECO:0000256" key="2">
    <source>
        <dbReference type="ARBA" id="ARBA00012870"/>
    </source>
</evidence>
<dbReference type="STRING" id="3988.B9T4G5"/>
<dbReference type="EC" id="1.3.3.6" evidence="2"/>
<dbReference type="AlphaFoldDB" id="B9T4G5"/>
<dbReference type="Gene3D" id="1.20.140.10">
    <property type="entry name" value="Butyryl-CoA Dehydrogenase, subunit A, domain 3"/>
    <property type="match status" value="1"/>
</dbReference>
<evidence type="ECO:0000313" key="6">
    <source>
        <dbReference type="Proteomes" id="UP000008311"/>
    </source>
</evidence>
<gene>
    <name evidence="5" type="ORF">RCOM_0662390</name>
</gene>
<evidence type="ECO:0000256" key="3">
    <source>
        <dbReference type="ARBA" id="ARBA00023002"/>
    </source>
</evidence>
<protein>
    <recommendedName>
        <fullName evidence="2">acyl-CoA oxidase</fullName>
        <ecNumber evidence="2">1.3.3.6</ecNumber>
    </recommendedName>
</protein>
<evidence type="ECO:0000313" key="5">
    <source>
        <dbReference type="EMBL" id="EEF29246.1"/>
    </source>
</evidence>
<proteinExistence type="inferred from homology"/>
<dbReference type="InterPro" id="IPR036250">
    <property type="entry name" value="AcylCo_DH-like_C"/>
</dbReference>
<reference evidence="6" key="1">
    <citation type="journal article" date="2010" name="Nat. Biotechnol.">
        <title>Draft genome sequence of the oilseed species Ricinus communis.</title>
        <authorList>
            <person name="Chan A.P."/>
            <person name="Crabtree J."/>
            <person name="Zhao Q."/>
            <person name="Lorenzi H."/>
            <person name="Orvis J."/>
            <person name="Puiu D."/>
            <person name="Melake-Berhan A."/>
            <person name="Jones K.M."/>
            <person name="Redman J."/>
            <person name="Chen G."/>
            <person name="Cahoon E.B."/>
            <person name="Gedil M."/>
            <person name="Stanke M."/>
            <person name="Haas B.J."/>
            <person name="Wortman J.R."/>
            <person name="Fraser-Liggett C.M."/>
            <person name="Ravel J."/>
            <person name="Rabinowicz P.D."/>
        </authorList>
    </citation>
    <scope>NUCLEOTIDE SEQUENCE [LARGE SCALE GENOMIC DNA]</scope>
    <source>
        <strain evidence="6">cv. Hale</strain>
    </source>
</reference>
<dbReference type="EMBL" id="EQ974470">
    <property type="protein sequence ID" value="EEF29246.1"/>
    <property type="molecule type" value="Genomic_DNA"/>
</dbReference>
<dbReference type="eggNOG" id="KOG0135">
    <property type="taxonomic scope" value="Eukaryota"/>
</dbReference>
<organism evidence="5 6">
    <name type="scientific">Ricinus communis</name>
    <name type="common">Castor bean</name>
    <dbReference type="NCBI Taxonomy" id="3988"/>
    <lineage>
        <taxon>Eukaryota</taxon>
        <taxon>Viridiplantae</taxon>
        <taxon>Streptophyta</taxon>
        <taxon>Embryophyta</taxon>
        <taxon>Tracheophyta</taxon>
        <taxon>Spermatophyta</taxon>
        <taxon>Magnoliopsida</taxon>
        <taxon>eudicotyledons</taxon>
        <taxon>Gunneridae</taxon>
        <taxon>Pentapetalae</taxon>
        <taxon>rosids</taxon>
        <taxon>fabids</taxon>
        <taxon>Malpighiales</taxon>
        <taxon>Euphorbiaceae</taxon>
        <taxon>Acalyphoideae</taxon>
        <taxon>Acalypheae</taxon>
        <taxon>Ricinus</taxon>
    </lineage>
</organism>
<feature type="domain" description="Acyl-CoA oxidase C-terminal" evidence="4">
    <location>
        <begin position="78"/>
        <end position="221"/>
    </location>
</feature>
<keyword evidence="6" id="KW-1185">Reference proteome</keyword>
<dbReference type="InParanoid" id="B9T4G5"/>